<dbReference type="PROSITE" id="PS00329">
    <property type="entry name" value="HSP70_2"/>
    <property type="match status" value="1"/>
</dbReference>
<evidence type="ECO:0000256" key="4">
    <source>
        <dbReference type="ARBA" id="ARBA00017249"/>
    </source>
</evidence>
<evidence type="ECO:0000256" key="1">
    <source>
        <dbReference type="ARBA" id="ARBA00002290"/>
    </source>
</evidence>
<keyword evidence="9" id="KW-0143">Chaperone</keyword>
<keyword evidence="8" id="KW-0346">Stress response</keyword>
<dbReference type="Gene3D" id="2.60.34.10">
    <property type="entry name" value="Substrate Binding Domain Of DNAk, Chain A, domain 1"/>
    <property type="match status" value="1"/>
</dbReference>
<evidence type="ECO:0000256" key="10">
    <source>
        <dbReference type="ARBA" id="ARBA00030019"/>
    </source>
</evidence>
<dbReference type="RefSeq" id="WP_033140329.1">
    <property type="nucleotide sequence ID" value="NZ_AP031413.1"/>
</dbReference>
<dbReference type="InterPro" id="IPR013126">
    <property type="entry name" value="Hsp_70_fam"/>
</dbReference>
<dbReference type="PRINTS" id="PR00301">
    <property type="entry name" value="HEATSHOCK70"/>
</dbReference>
<evidence type="ECO:0000256" key="5">
    <source>
        <dbReference type="ARBA" id="ARBA00022553"/>
    </source>
</evidence>
<dbReference type="InterPro" id="IPR029047">
    <property type="entry name" value="HSP70_peptide-bd_sf"/>
</dbReference>
<dbReference type="SUPFAM" id="SSF100920">
    <property type="entry name" value="Heat shock protein 70kD (HSP70), peptide-binding domain"/>
    <property type="match status" value="1"/>
</dbReference>
<evidence type="ECO:0000256" key="9">
    <source>
        <dbReference type="ARBA" id="ARBA00023186"/>
    </source>
</evidence>
<dbReference type="EMBL" id="BAABZQ010000001">
    <property type="protein sequence ID" value="GAA6500563.1"/>
    <property type="molecule type" value="Genomic_DNA"/>
</dbReference>
<dbReference type="PANTHER" id="PTHR19375">
    <property type="entry name" value="HEAT SHOCK PROTEIN 70KDA"/>
    <property type="match status" value="1"/>
</dbReference>
<gene>
    <name evidence="14" type="ORF">K340107D12_33790</name>
</gene>
<evidence type="ECO:0000313" key="14">
    <source>
        <dbReference type="EMBL" id="GAA6500563.1"/>
    </source>
</evidence>
<dbReference type="InterPro" id="IPR018181">
    <property type="entry name" value="Heat_shock_70_CS"/>
</dbReference>
<evidence type="ECO:0000256" key="13">
    <source>
        <dbReference type="RuleBase" id="RU003322"/>
    </source>
</evidence>
<dbReference type="InterPro" id="IPR043129">
    <property type="entry name" value="ATPase_NBD"/>
</dbReference>
<organism evidence="14 15">
    <name type="scientific">Blautia parvula</name>
    <dbReference type="NCBI Taxonomy" id="2877527"/>
    <lineage>
        <taxon>Bacteria</taxon>
        <taxon>Bacillati</taxon>
        <taxon>Bacillota</taxon>
        <taxon>Clostridia</taxon>
        <taxon>Lachnospirales</taxon>
        <taxon>Lachnospiraceae</taxon>
        <taxon>Blautia</taxon>
    </lineage>
</organism>
<evidence type="ECO:0000256" key="2">
    <source>
        <dbReference type="ARBA" id="ARBA00007381"/>
    </source>
</evidence>
<evidence type="ECO:0000256" key="3">
    <source>
        <dbReference type="ARBA" id="ARBA00014415"/>
    </source>
</evidence>
<accession>A0ABQ0BVJ5</accession>
<dbReference type="SUPFAM" id="SSF53067">
    <property type="entry name" value="Actin-like ATPase domain"/>
    <property type="match status" value="2"/>
</dbReference>
<dbReference type="Gene3D" id="3.90.640.10">
    <property type="entry name" value="Actin, Chain A, domain 4"/>
    <property type="match status" value="1"/>
</dbReference>
<keyword evidence="5" id="KW-0597">Phosphoprotein</keyword>
<keyword evidence="7 13" id="KW-0067">ATP-binding</keyword>
<evidence type="ECO:0000256" key="12">
    <source>
        <dbReference type="ARBA" id="ARBA00033103"/>
    </source>
</evidence>
<comment type="similarity">
    <text evidence="2 13">Belongs to the heat shock protein 70 family.</text>
</comment>
<protein>
    <recommendedName>
        <fullName evidence="3">Chaperone protein DnaK</fullName>
    </recommendedName>
    <alternativeName>
        <fullName evidence="4">Chaperone protein dnaK</fullName>
    </alternativeName>
    <alternativeName>
        <fullName evidence="12">HSP70</fullName>
    </alternativeName>
    <alternativeName>
        <fullName evidence="11">Heat shock 70 kDa protein</fullName>
    </alternativeName>
    <alternativeName>
        <fullName evidence="10">Heat shock protein 70</fullName>
    </alternativeName>
</protein>
<reference evidence="14 15" key="1">
    <citation type="submission" date="2024-04" db="EMBL/GenBank/DDBJ databases">
        <title>Defined microbial consortia suppress multidrug-resistant proinflammatory Enterobacteriaceae via ecological control.</title>
        <authorList>
            <person name="Furuichi M."/>
            <person name="Kawaguchi T."/>
            <person name="Pust M."/>
            <person name="Yasuma K."/>
            <person name="Plichta D."/>
            <person name="Hasegawa N."/>
            <person name="Ohya T."/>
            <person name="Bhattarai S."/>
            <person name="Sasajima S."/>
            <person name="Aoto Y."/>
            <person name="Tuganbaev T."/>
            <person name="Yaginuma M."/>
            <person name="Ueda M."/>
            <person name="Okahashi N."/>
            <person name="Amafuji K."/>
            <person name="Kiridooshi Y."/>
            <person name="Sugita K."/>
            <person name="Strazar M."/>
            <person name="Skelly A."/>
            <person name="Suda W."/>
            <person name="Hattori M."/>
            <person name="Nakamoto N."/>
            <person name="Caballero S."/>
            <person name="Norman J."/>
            <person name="Olle B."/>
            <person name="Tanoue T."/>
            <person name="Arita M."/>
            <person name="Bucci V."/>
            <person name="Atarashi K."/>
            <person name="Xavier R."/>
            <person name="Honda K."/>
        </authorList>
    </citation>
    <scope>NUCLEOTIDE SEQUENCE [LARGE SCALE GENOMIC DNA]</scope>
    <source>
        <strain evidence="15">k34-0107-D12</strain>
    </source>
</reference>
<name>A0ABQ0BVJ5_9FIRM</name>
<comment type="caution">
    <text evidence="14">The sequence shown here is derived from an EMBL/GenBank/DDBJ whole genome shotgun (WGS) entry which is preliminary data.</text>
</comment>
<evidence type="ECO:0000256" key="11">
    <source>
        <dbReference type="ARBA" id="ARBA00030945"/>
    </source>
</evidence>
<evidence type="ECO:0000256" key="7">
    <source>
        <dbReference type="ARBA" id="ARBA00022840"/>
    </source>
</evidence>
<evidence type="ECO:0000256" key="6">
    <source>
        <dbReference type="ARBA" id="ARBA00022741"/>
    </source>
</evidence>
<proteinExistence type="inferred from homology"/>
<evidence type="ECO:0000313" key="15">
    <source>
        <dbReference type="Proteomes" id="UP001600941"/>
    </source>
</evidence>
<dbReference type="Gene3D" id="3.30.420.40">
    <property type="match status" value="2"/>
</dbReference>
<dbReference type="Proteomes" id="UP001600941">
    <property type="component" value="Unassembled WGS sequence"/>
</dbReference>
<sequence length="564" mass="63958">MIIGIDLGTTNSLAAYFTEDGPRIIPNRLGRHLTPSVVSVDENDQVFVGETAKERGFLYPQMTASVFKRDMGSDRKYRLGARDFTAQDLSSFVLRSLKEDAEAFLQETVEEAVISVPAYFDDKRRKATKRAGELAGLKVERIISEPTAAAIAYGLYEKQKNTKFLVFDLGGGTFDVSILELFENILEVRAVAGDNYLGGEDFTELLVQHYMDKMGLKLTALTQKTLGQIRKQAEACKLSYSRAASGTMNCRIDGEERPLAITLKEYEKMCEPLLAKIRKPVQRSLSDAHVKLSDIDEIVLVGGATRLPVVRDFIIRMFKKFPDTAMNPDEAVALGAAIQGAMKERQEAVREVILTDVCAFTLGTEVSVRLEDGRIDEGHFCPIIERNTVIPASRTERFYTMHDDQERVRICVLQGESRYAENNLLLGELDIEVPKNKAGEESVDVTYTYDINSILEVEVCVTSSGQKQRRIIKGRENEMTDNEIEARMKELSYLKIHPREQEENRLLLLKGERLYEETVGENRRRMEYELQKFEMVLNTRDRGKIEEAAKHFSQIMEEVEEDNL</sequence>
<evidence type="ECO:0000256" key="8">
    <source>
        <dbReference type="ARBA" id="ARBA00023016"/>
    </source>
</evidence>
<dbReference type="PROSITE" id="PS00297">
    <property type="entry name" value="HSP70_1"/>
    <property type="match status" value="1"/>
</dbReference>
<keyword evidence="15" id="KW-1185">Reference proteome</keyword>
<keyword evidence="6 13" id="KW-0547">Nucleotide-binding</keyword>
<comment type="function">
    <text evidence="1">Acts as a chaperone.</text>
</comment>
<dbReference type="Pfam" id="PF00012">
    <property type="entry name" value="HSP70"/>
    <property type="match status" value="2"/>
</dbReference>
<dbReference type="PROSITE" id="PS01036">
    <property type="entry name" value="HSP70_3"/>
    <property type="match status" value="1"/>
</dbReference>